<evidence type="ECO:0000256" key="3">
    <source>
        <dbReference type="ARBA" id="ARBA00022487"/>
    </source>
</evidence>
<dbReference type="EC" id="3.1.1.117" evidence="9"/>
<comment type="similarity">
    <text evidence="2">Belongs to the carbohydrate esterase 15 (CE15) family.</text>
</comment>
<proteinExistence type="inferred from homology"/>
<comment type="catalytic activity">
    <reaction evidence="8">
        <text>a 4-O-methyl-alpha-D-glucuronosyl ester derivative + H2O = 4-O-methyl-alpha-D-glucuronate derivative + an alcohol + H(+)</text>
        <dbReference type="Rhea" id="RHEA:67452"/>
        <dbReference type="ChEBI" id="CHEBI:15377"/>
        <dbReference type="ChEBI" id="CHEBI:15378"/>
        <dbReference type="ChEBI" id="CHEBI:30879"/>
        <dbReference type="ChEBI" id="CHEBI:171667"/>
        <dbReference type="ChEBI" id="CHEBI:171668"/>
        <dbReference type="EC" id="3.1.1.117"/>
    </reaction>
    <physiologicalReaction direction="left-to-right" evidence="8">
        <dbReference type="Rhea" id="RHEA:67453"/>
    </physiologicalReaction>
</comment>
<comment type="subcellular location">
    <subcellularLocation>
        <location evidence="1">Secreted</location>
    </subcellularLocation>
</comment>
<evidence type="ECO:0000313" key="11">
    <source>
        <dbReference type="EMBL" id="PAV15580.1"/>
    </source>
</evidence>
<comment type="caution">
    <text evidence="11">The sequence shown here is derived from an EMBL/GenBank/DDBJ whole genome shotgun (WGS) entry which is preliminary data.</text>
</comment>
<dbReference type="EMBL" id="NBII01000009">
    <property type="protein sequence ID" value="PAV15580.1"/>
    <property type="molecule type" value="Genomic_DNA"/>
</dbReference>
<dbReference type="GO" id="GO:0046274">
    <property type="term" value="P:lignin catabolic process"/>
    <property type="evidence" value="ECO:0007669"/>
    <property type="project" value="UniProtKB-KW"/>
</dbReference>
<reference evidence="11 12" key="1">
    <citation type="journal article" date="2017" name="Mol. Ecol.">
        <title>Comparative and population genomic landscape of Phellinus noxius: A hypervariable fungus causing root rot in trees.</title>
        <authorList>
            <person name="Chung C.L."/>
            <person name="Lee T.J."/>
            <person name="Akiba M."/>
            <person name="Lee H.H."/>
            <person name="Kuo T.H."/>
            <person name="Liu D."/>
            <person name="Ke H.M."/>
            <person name="Yokoi T."/>
            <person name="Roa M.B."/>
            <person name="Lu M.J."/>
            <person name="Chang Y.Y."/>
            <person name="Ann P.J."/>
            <person name="Tsai J.N."/>
            <person name="Chen C.Y."/>
            <person name="Tzean S.S."/>
            <person name="Ota Y."/>
            <person name="Hattori T."/>
            <person name="Sahashi N."/>
            <person name="Liou R.F."/>
            <person name="Kikuchi T."/>
            <person name="Tsai I.J."/>
        </authorList>
    </citation>
    <scope>NUCLEOTIDE SEQUENCE [LARGE SCALE GENOMIC DNA]</scope>
    <source>
        <strain evidence="11 12">FFPRI411160</strain>
    </source>
</reference>
<accession>A0A286U7N2</accession>
<evidence type="ECO:0000256" key="2">
    <source>
        <dbReference type="ARBA" id="ARBA00010092"/>
    </source>
</evidence>
<evidence type="ECO:0000256" key="7">
    <source>
        <dbReference type="ARBA" id="ARBA00023185"/>
    </source>
</evidence>
<evidence type="ECO:0000256" key="1">
    <source>
        <dbReference type="ARBA" id="ARBA00004613"/>
    </source>
</evidence>
<keyword evidence="7" id="KW-0439">Lignin degradation</keyword>
<evidence type="ECO:0000256" key="5">
    <source>
        <dbReference type="ARBA" id="ARBA00022729"/>
    </source>
</evidence>
<evidence type="ECO:0000313" key="12">
    <source>
        <dbReference type="Proteomes" id="UP000217199"/>
    </source>
</evidence>
<keyword evidence="4" id="KW-0964">Secreted</keyword>
<sequence length="425" mass="46873">MDVLTCHYPKAPSSRSRSIGRLLRDRNGELRTHQRDLIKLYLATSTFVLAARHPTVCPALPNPLPEPTDLPEIPALPDPFKFFNNETVRTREDWLCRRKELLTFVQEYMYGYYPDHSKEKVTATRNGSSVSVTVSAGGKSGTFAASIELPTNVVASSRNKVPVVISAGGVNDTAFIGSGVALATFNLPDVAADSITPGGVFWELYSGRDIGVLLAWGWGYHRVLDALTQVAPEIDVTRVGTIGCSRYGKAALAAGIFDERITLSLPMSSGAEGIAPWRFQFQELGENEKITNITSVYPYWTNSVLPKFVNNTHQIPFDAHLNAALVAPRAIIWDEGQQDYWTNPEGEARVTFPGAKAVFRFLGVDDKVGVAIRDSGHCDIFGYTNIQDFMLKEFFGTPTTRNYSDISPWDLYPEAYPWAGNAPLA</sequence>
<organism evidence="11 12">
    <name type="scientific">Pyrrhoderma noxium</name>
    <dbReference type="NCBI Taxonomy" id="2282107"/>
    <lineage>
        <taxon>Eukaryota</taxon>
        <taxon>Fungi</taxon>
        <taxon>Dikarya</taxon>
        <taxon>Basidiomycota</taxon>
        <taxon>Agaricomycotina</taxon>
        <taxon>Agaricomycetes</taxon>
        <taxon>Hymenochaetales</taxon>
        <taxon>Hymenochaetaceae</taxon>
        <taxon>Pyrrhoderma</taxon>
    </lineage>
</organism>
<feature type="domain" description="4-O-methyl-glucuronoyl methylesterase-like" evidence="10">
    <location>
        <begin position="132"/>
        <end position="363"/>
    </location>
</feature>
<evidence type="ECO:0000256" key="4">
    <source>
        <dbReference type="ARBA" id="ARBA00022525"/>
    </source>
</evidence>
<evidence type="ECO:0000259" key="10">
    <source>
        <dbReference type="Pfam" id="PF22244"/>
    </source>
</evidence>
<dbReference type="AlphaFoldDB" id="A0A286U7N2"/>
<dbReference type="GO" id="GO:0052689">
    <property type="term" value="F:carboxylic ester hydrolase activity"/>
    <property type="evidence" value="ECO:0007669"/>
    <property type="project" value="UniProtKB-KW"/>
</dbReference>
<protein>
    <recommendedName>
        <fullName evidence="9">(4-O-methyl)-D-glucuronate--lignin esterase</fullName>
        <ecNumber evidence="9">3.1.1.117</ecNumber>
    </recommendedName>
</protein>
<keyword evidence="3" id="KW-0719">Serine esterase</keyword>
<evidence type="ECO:0000256" key="9">
    <source>
        <dbReference type="ARBA" id="ARBA00026105"/>
    </source>
</evidence>
<dbReference type="Proteomes" id="UP000217199">
    <property type="component" value="Unassembled WGS sequence"/>
</dbReference>
<evidence type="ECO:0000256" key="8">
    <source>
        <dbReference type="ARBA" id="ARBA00024511"/>
    </source>
</evidence>
<dbReference type="InterPro" id="IPR054579">
    <property type="entry name" value="GCE-like_dom"/>
</dbReference>
<dbReference type="Pfam" id="PF22244">
    <property type="entry name" value="GCE_fung"/>
    <property type="match status" value="1"/>
</dbReference>
<keyword evidence="6" id="KW-0378">Hydrolase</keyword>
<dbReference type="GO" id="GO:0005576">
    <property type="term" value="C:extracellular region"/>
    <property type="evidence" value="ECO:0007669"/>
    <property type="project" value="UniProtKB-SubCell"/>
</dbReference>
<dbReference type="InParanoid" id="A0A286U7N2"/>
<dbReference type="OrthoDB" id="3781271at2759"/>
<dbReference type="SUPFAM" id="SSF53474">
    <property type="entry name" value="alpha/beta-Hydrolases"/>
    <property type="match status" value="1"/>
</dbReference>
<evidence type="ECO:0000256" key="6">
    <source>
        <dbReference type="ARBA" id="ARBA00022801"/>
    </source>
</evidence>
<keyword evidence="12" id="KW-1185">Reference proteome</keyword>
<dbReference type="InterPro" id="IPR029058">
    <property type="entry name" value="AB_hydrolase_fold"/>
</dbReference>
<dbReference type="Gene3D" id="3.40.50.1820">
    <property type="entry name" value="alpha/beta hydrolase"/>
    <property type="match status" value="1"/>
</dbReference>
<gene>
    <name evidence="11" type="ORF">PNOK_0843800</name>
</gene>
<dbReference type="STRING" id="2282107.A0A286U7N2"/>
<keyword evidence="5" id="KW-0732">Signal</keyword>
<name>A0A286U7N2_9AGAM</name>